<dbReference type="Pfam" id="PF00085">
    <property type="entry name" value="Thioredoxin"/>
    <property type="match status" value="1"/>
</dbReference>
<dbReference type="InterPro" id="IPR040090">
    <property type="entry name" value="TXNDC16"/>
</dbReference>
<gene>
    <name evidence="6 9" type="primary">LOC118237589</name>
</gene>
<reference evidence="6" key="4">
    <citation type="submission" date="2025-05" db="UniProtKB">
        <authorList>
            <consortium name="Ensembl"/>
        </authorList>
    </citation>
    <scope>IDENTIFICATION</scope>
</reference>
<evidence type="ECO:0000259" key="2">
    <source>
        <dbReference type="Pfam" id="PF00085"/>
    </source>
</evidence>
<dbReference type="Pfam" id="PF24509">
    <property type="entry name" value="TXNDC16_2nd"/>
    <property type="match status" value="1"/>
</dbReference>
<feature type="domain" description="Thioredoxin" evidence="2">
    <location>
        <begin position="395"/>
        <end position="494"/>
    </location>
</feature>
<dbReference type="RefSeq" id="XP_035308710.1">
    <property type="nucleotide sequence ID" value="XM_035452819.1"/>
</dbReference>
<dbReference type="Pfam" id="PF24510">
    <property type="entry name" value="TXNDC16_3rd"/>
    <property type="match status" value="1"/>
</dbReference>
<evidence type="ECO:0000313" key="9">
    <source>
        <dbReference type="RefSeq" id="XP_035308710.1"/>
    </source>
</evidence>
<feature type="compositionally biased region" description="Basic and acidic residues" evidence="1">
    <location>
        <begin position="809"/>
        <end position="821"/>
    </location>
</feature>
<dbReference type="Pfam" id="PF24508">
    <property type="entry name" value="TXNDC16_N"/>
    <property type="match status" value="1"/>
</dbReference>
<dbReference type="SUPFAM" id="SSF52833">
    <property type="entry name" value="Thioredoxin-like"/>
    <property type="match status" value="1"/>
</dbReference>
<feature type="compositionally biased region" description="Basic and acidic residues" evidence="1">
    <location>
        <begin position="763"/>
        <end position="773"/>
    </location>
</feature>
<dbReference type="GeneID" id="118237589"/>
<dbReference type="Proteomes" id="UP000694386">
    <property type="component" value="Unplaced"/>
</dbReference>
<dbReference type="KEGG" id="cge:118237589"/>
<evidence type="ECO:0000313" key="8">
    <source>
        <dbReference type="Proteomes" id="UP001108280"/>
    </source>
</evidence>
<name>A0A8C2LQR3_CRIGR</name>
<dbReference type="GO" id="GO:0005788">
    <property type="term" value="C:endoplasmic reticulum lumen"/>
    <property type="evidence" value="ECO:0007669"/>
    <property type="project" value="Ensembl"/>
</dbReference>
<dbReference type="InterPro" id="IPR057639">
    <property type="entry name" value="TXNDC16_N"/>
</dbReference>
<evidence type="ECO:0000259" key="5">
    <source>
        <dbReference type="Pfam" id="PF24510"/>
    </source>
</evidence>
<feature type="domain" description="TXNDC16 third thioredoxin-like" evidence="5">
    <location>
        <begin position="252"/>
        <end position="342"/>
    </location>
</feature>
<dbReference type="Gene3D" id="3.40.30.10">
    <property type="entry name" value="Glutaredoxin"/>
    <property type="match status" value="1"/>
</dbReference>
<evidence type="ECO:0000256" key="1">
    <source>
        <dbReference type="SAM" id="MobiDB-lite"/>
    </source>
</evidence>
<dbReference type="Proteomes" id="UP001108280">
    <property type="component" value="Chromosome 1"/>
</dbReference>
<organism evidence="6 7">
    <name type="scientific">Cricetulus griseus</name>
    <name type="common">Chinese hamster</name>
    <name type="synonym">Cricetulus barabensis griseus</name>
    <dbReference type="NCBI Taxonomy" id="10029"/>
    <lineage>
        <taxon>Eukaryota</taxon>
        <taxon>Metazoa</taxon>
        <taxon>Chordata</taxon>
        <taxon>Craniata</taxon>
        <taxon>Vertebrata</taxon>
        <taxon>Euteleostomi</taxon>
        <taxon>Mammalia</taxon>
        <taxon>Eutheria</taxon>
        <taxon>Euarchontoglires</taxon>
        <taxon>Glires</taxon>
        <taxon>Rodentia</taxon>
        <taxon>Myomorpha</taxon>
        <taxon>Muroidea</taxon>
        <taxon>Cricetidae</taxon>
        <taxon>Cricetinae</taxon>
        <taxon>Cricetulus</taxon>
    </lineage>
</organism>
<dbReference type="InterPro" id="IPR057642">
    <property type="entry name" value="TXNDC16_2nd"/>
</dbReference>
<dbReference type="RefSeq" id="XP_035292538.1">
    <property type="nucleotide sequence ID" value="XM_035436647.1"/>
</dbReference>
<sequence>MMSSDFVVFRAGVALVLMCSFYKSTEDPLPELSPQQYFSTLQPGKASLAYFCQVGSLSNSLFLEELKEAIRPLQDYGISVSKVNCVKEEASRYCGKEEALMKAYLFRGNILLREFPTDTLFDVNAIVAHVLFALLFNEVKYVTTLEDLHSIENSLKGKANMIFSYVEAIGTPEHRAVMEAAFVYGTSYQFALTTEFALLENIGSENIDRAHLYFFHCKVVLDLTEHCRTTQMEQPLTTLNIHVFVKTMKAPLLTEVAEDPQQVSTIHLQLGLPLVFIISQQATYEADRRTAEWVAWRLLGKAGVLLLSRDSVDMDIPQHANVAFRRAEKEVPVEFLVLNDVDLIVSYVENNMYIEEIQEDEDGVQKGPDLAIQDDEVAETVYRDRKRPLPLELTVELTQETFNSTVTTSDSLVLFYATWHAVSMAFLQSYIDVAIKLKGTSTILLTRINCADWSDVCSKQNVTAFPAVKLYKEGESPVSYEGMLGTKDLLKFVQLNRISCPVNIASIQEAEKYLCGELYKDLLSFTSVSVLGLFSPAMTSAKEHFREVGKQLRGSVITGVYSEDDVWILSNKYAAPLPAMLLARPREGRIESVPLATAPVQEMVQILANAPLEAFPEITVENLPAYLRLQRPLLILFSDGSINPQYRNTTLALVRQKQLDSFTPCWLNLKNTPVGRGILKAYFGHLPPLPQLLLVNLHSGGQVYAFPSAQSITEQNLILWLKKLEAGLENPITILSDQEWKPPLPAFDFLSMMDAPTSQAPTKKVEECMKEAEGQETAEQPQGGKSATRRLPTEMLRIKHWNRSNWPKEAAEEPSQLHREL</sequence>
<evidence type="ECO:0000313" key="6">
    <source>
        <dbReference type="Ensembl" id="ENSCGRP00001007081.1"/>
    </source>
</evidence>
<accession>A0A8C2LQR3</accession>
<dbReference type="PANTHER" id="PTHR22699">
    <property type="entry name" value="THIOREDOXIN DOMAIN-CONTAINING PROTEIN 16"/>
    <property type="match status" value="1"/>
</dbReference>
<dbReference type="InterPro" id="IPR036249">
    <property type="entry name" value="Thioredoxin-like_sf"/>
</dbReference>
<proteinExistence type="predicted"/>
<dbReference type="Ensembl" id="ENSCGRT00001011088.1">
    <property type="protein sequence ID" value="ENSCGRP00001007081.1"/>
    <property type="gene ID" value="ENSCGRG00001009543.1"/>
</dbReference>
<feature type="domain" description="TXNDC16 second thioredoxin-like" evidence="4">
    <location>
        <begin position="132"/>
        <end position="251"/>
    </location>
</feature>
<dbReference type="OrthoDB" id="427280at2759"/>
<dbReference type="GeneTree" id="ENSGT00390000006080"/>
<reference evidence="8" key="2">
    <citation type="journal article" date="2020" name="Biotechnol. Bioeng.">
        <title>Chromosome-scale scaffolds for the Chinese hamster reference genome assembly to facilitate the study of the CHO epigenome.</title>
        <authorList>
            <person name="Hilliard W."/>
            <person name="MacDonald M."/>
            <person name="Lee K.H."/>
        </authorList>
    </citation>
    <scope>NUCLEOTIDE SEQUENCE [LARGE SCALE GENOMIC DNA]</scope>
    <source>
        <strain evidence="8">17A/GY</strain>
    </source>
</reference>
<dbReference type="Pfam" id="PF13848">
    <property type="entry name" value="Thioredoxin_6"/>
    <property type="match status" value="1"/>
</dbReference>
<evidence type="ECO:0000259" key="3">
    <source>
        <dbReference type="Pfam" id="PF24508"/>
    </source>
</evidence>
<keyword evidence="8" id="KW-1185">Reference proteome</keyword>
<feature type="domain" description="TXNDC16 N-terminal" evidence="3">
    <location>
        <begin position="29"/>
        <end position="131"/>
    </location>
</feature>
<dbReference type="InterPro" id="IPR057645">
    <property type="entry name" value="TXNDC16_3rd"/>
</dbReference>
<reference evidence="8" key="1">
    <citation type="journal article" date="2018" name="Biotechnol. Bioeng.">
        <title>A reference genome of the Chinese hamster based on a hybrid assembly strategy.</title>
        <authorList>
            <person name="Rupp O."/>
            <person name="MacDonald M.L."/>
            <person name="Li S."/>
            <person name="Dhiman H."/>
            <person name="Polson S."/>
            <person name="Griep S."/>
            <person name="Heffner K."/>
            <person name="Hernandez I."/>
            <person name="Brinkrolf K."/>
            <person name="Jadhav V."/>
            <person name="Samoudi M."/>
            <person name="Hao H."/>
            <person name="Kingham B."/>
            <person name="Goesmann A."/>
            <person name="Betenbaugh M.J."/>
            <person name="Lewis N.E."/>
            <person name="Borth N."/>
            <person name="Lee K.H."/>
        </authorList>
    </citation>
    <scope>NUCLEOTIDE SEQUENCE [LARGE SCALE GENOMIC DNA]</scope>
    <source>
        <strain evidence="8">17A/GY</strain>
    </source>
</reference>
<dbReference type="InterPro" id="IPR013766">
    <property type="entry name" value="Thioredoxin_domain"/>
</dbReference>
<evidence type="ECO:0000313" key="7">
    <source>
        <dbReference type="Proteomes" id="UP000694386"/>
    </source>
</evidence>
<protein>
    <submittedName>
        <fullName evidence="6">Thioredoxin domain containing 16</fullName>
    </submittedName>
    <submittedName>
        <fullName evidence="9">Thioredoxin domain-containing protein 16</fullName>
    </submittedName>
</protein>
<dbReference type="PANTHER" id="PTHR22699:SF1">
    <property type="entry name" value="THIOREDOXIN DOMAIN-CONTAINING PROTEIN 16"/>
    <property type="match status" value="1"/>
</dbReference>
<dbReference type="AlphaFoldDB" id="A0A8C2LQR3"/>
<reference evidence="9" key="3">
    <citation type="submission" date="2025-04" db="UniProtKB">
        <authorList>
            <consortium name="RefSeq"/>
        </authorList>
    </citation>
    <scope>IDENTIFICATION</scope>
</reference>
<feature type="region of interest" description="Disordered" evidence="1">
    <location>
        <begin position="760"/>
        <end position="821"/>
    </location>
</feature>
<evidence type="ECO:0000259" key="4">
    <source>
        <dbReference type="Pfam" id="PF24509"/>
    </source>
</evidence>
<dbReference type="CDD" id="cd02961">
    <property type="entry name" value="PDI_a_family"/>
    <property type="match status" value="1"/>
</dbReference>